<accession>A0A517ZKY0</accession>
<keyword evidence="7" id="KW-0653">Protein transport</keyword>
<reference evidence="8 9" key="1">
    <citation type="submission" date="2019-02" db="EMBL/GenBank/DDBJ databases">
        <title>Deep-cultivation of Planctomycetes and their phenomic and genomic characterization uncovers novel biology.</title>
        <authorList>
            <person name="Wiegand S."/>
            <person name="Jogler M."/>
            <person name="Boedeker C."/>
            <person name="Pinto D."/>
            <person name="Vollmers J."/>
            <person name="Rivas-Marin E."/>
            <person name="Kohn T."/>
            <person name="Peeters S.H."/>
            <person name="Heuer A."/>
            <person name="Rast P."/>
            <person name="Oberbeckmann S."/>
            <person name="Bunk B."/>
            <person name="Jeske O."/>
            <person name="Meyerdierks A."/>
            <person name="Storesund J.E."/>
            <person name="Kallscheuer N."/>
            <person name="Luecker S."/>
            <person name="Lage O.M."/>
            <person name="Pohl T."/>
            <person name="Merkel B.J."/>
            <person name="Hornburger P."/>
            <person name="Mueller R.-W."/>
            <person name="Bruemmer F."/>
            <person name="Labrenz M."/>
            <person name="Spormann A.M."/>
            <person name="Op den Camp H."/>
            <person name="Overmann J."/>
            <person name="Amann R."/>
            <person name="Jetten M.S.M."/>
            <person name="Mascher T."/>
            <person name="Medema M.H."/>
            <person name="Devos D.P."/>
            <person name="Kaster A.-K."/>
            <person name="Ovreas L."/>
            <person name="Rohde M."/>
            <person name="Galperin M.Y."/>
            <person name="Jogler C."/>
        </authorList>
    </citation>
    <scope>NUCLEOTIDE SEQUENCE [LARGE SCALE GENOMIC DNA]</scope>
    <source>
        <strain evidence="8 9">Mal52</strain>
    </source>
</reference>
<evidence type="ECO:0000313" key="8">
    <source>
        <dbReference type="EMBL" id="QDU43117.1"/>
    </source>
</evidence>
<comment type="subcellular location">
    <subcellularLocation>
        <location evidence="1">Cell membrane</location>
        <topology evidence="1">Single-pass membrane protein</topology>
    </subcellularLocation>
    <subcellularLocation>
        <location evidence="7">Cell membrane</location>
        <topology evidence="7">Single-pass type II membrane protein</topology>
    </subcellularLocation>
</comment>
<evidence type="ECO:0000256" key="4">
    <source>
        <dbReference type="ARBA" id="ARBA00022692"/>
    </source>
</evidence>
<dbReference type="GO" id="GO:0022857">
    <property type="term" value="F:transmembrane transporter activity"/>
    <property type="evidence" value="ECO:0007669"/>
    <property type="project" value="InterPro"/>
</dbReference>
<dbReference type="PANTHER" id="PTHR30558">
    <property type="entry name" value="EXBD MEMBRANE COMPONENT OF PMF-DRIVEN MACROMOLECULE IMPORT SYSTEM"/>
    <property type="match status" value="1"/>
</dbReference>
<evidence type="ECO:0000256" key="1">
    <source>
        <dbReference type="ARBA" id="ARBA00004162"/>
    </source>
</evidence>
<keyword evidence="9" id="KW-1185">Reference proteome</keyword>
<dbReference type="EMBL" id="CP036276">
    <property type="protein sequence ID" value="QDU43117.1"/>
    <property type="molecule type" value="Genomic_DNA"/>
</dbReference>
<evidence type="ECO:0000256" key="6">
    <source>
        <dbReference type="ARBA" id="ARBA00023136"/>
    </source>
</evidence>
<comment type="similarity">
    <text evidence="2 7">Belongs to the ExbD/TolR family.</text>
</comment>
<dbReference type="KEGG" id="sdyn:Mal52_15890"/>
<dbReference type="RefSeq" id="WP_145375184.1">
    <property type="nucleotide sequence ID" value="NZ_CP036276.1"/>
</dbReference>
<evidence type="ECO:0000256" key="2">
    <source>
        <dbReference type="ARBA" id="ARBA00005811"/>
    </source>
</evidence>
<dbReference type="GO" id="GO:0005886">
    <property type="term" value="C:plasma membrane"/>
    <property type="evidence" value="ECO:0007669"/>
    <property type="project" value="UniProtKB-SubCell"/>
</dbReference>
<keyword evidence="5" id="KW-1133">Transmembrane helix</keyword>
<gene>
    <name evidence="8" type="ORF">Mal52_15890</name>
</gene>
<evidence type="ECO:0000256" key="3">
    <source>
        <dbReference type="ARBA" id="ARBA00022475"/>
    </source>
</evidence>
<dbReference type="Proteomes" id="UP000319383">
    <property type="component" value="Chromosome"/>
</dbReference>
<evidence type="ECO:0000313" key="9">
    <source>
        <dbReference type="Proteomes" id="UP000319383"/>
    </source>
</evidence>
<keyword evidence="6" id="KW-0472">Membrane</keyword>
<protein>
    <submittedName>
        <fullName evidence="8">Biopolymer transport protein ExbD/TolR</fullName>
    </submittedName>
</protein>
<dbReference type="Pfam" id="PF02472">
    <property type="entry name" value="ExbD"/>
    <property type="match status" value="1"/>
</dbReference>
<dbReference type="GO" id="GO:0015031">
    <property type="term" value="P:protein transport"/>
    <property type="evidence" value="ECO:0007669"/>
    <property type="project" value="UniProtKB-KW"/>
</dbReference>
<dbReference type="PANTHER" id="PTHR30558:SF3">
    <property type="entry name" value="BIOPOLYMER TRANSPORT PROTEIN EXBD-RELATED"/>
    <property type="match status" value="1"/>
</dbReference>
<dbReference type="InterPro" id="IPR003400">
    <property type="entry name" value="ExbD"/>
</dbReference>
<organism evidence="8 9">
    <name type="scientific">Symmachiella dynata</name>
    <dbReference type="NCBI Taxonomy" id="2527995"/>
    <lineage>
        <taxon>Bacteria</taxon>
        <taxon>Pseudomonadati</taxon>
        <taxon>Planctomycetota</taxon>
        <taxon>Planctomycetia</taxon>
        <taxon>Planctomycetales</taxon>
        <taxon>Planctomycetaceae</taxon>
        <taxon>Symmachiella</taxon>
    </lineage>
</organism>
<name>A0A517ZKY0_9PLAN</name>
<keyword evidence="7" id="KW-0813">Transport</keyword>
<keyword evidence="3" id="KW-1003">Cell membrane</keyword>
<sequence length="164" mass="18348">MRFSKQRSGYRRIEAQMAPMIDVVFLLLIFFMLTLKVVSSEGDFSINMPIGAPAPSNDDLPMLPIKVRLTADEKGQLAGVSLNNQQLGNTDVAFERLNTEILRLIGKPGNPLTKDMEVEIDADFGLHYRYTVQAISACTGKMNSNGQPVKYIEKIKFSQPRKPE</sequence>
<keyword evidence="4 7" id="KW-0812">Transmembrane</keyword>
<evidence type="ECO:0000256" key="7">
    <source>
        <dbReference type="RuleBase" id="RU003879"/>
    </source>
</evidence>
<proteinExistence type="inferred from homology"/>
<dbReference type="AlphaFoldDB" id="A0A517ZKY0"/>
<evidence type="ECO:0000256" key="5">
    <source>
        <dbReference type="ARBA" id="ARBA00022989"/>
    </source>
</evidence>